<dbReference type="RefSeq" id="WP_054249685.1">
    <property type="nucleotide sequence ID" value="NZ_CP019945.1"/>
</dbReference>
<dbReference type="GO" id="GO:0005524">
    <property type="term" value="F:ATP binding"/>
    <property type="evidence" value="ECO:0007669"/>
    <property type="project" value="InterPro"/>
</dbReference>
<dbReference type="InterPro" id="IPR027417">
    <property type="entry name" value="P-loop_NTPase"/>
</dbReference>
<dbReference type="SUPFAM" id="SSF52540">
    <property type="entry name" value="P-loop containing nucleoside triphosphate hydrolases"/>
    <property type="match status" value="2"/>
</dbReference>
<dbReference type="Pfam" id="PF04851">
    <property type="entry name" value="ResIII"/>
    <property type="match status" value="1"/>
</dbReference>
<accession>A0A0N9EIF3</accession>
<dbReference type="EMBL" id="KR187111">
    <property type="protein sequence ID" value="ALF44667.1"/>
    <property type="molecule type" value="Genomic_DNA"/>
</dbReference>
<dbReference type="AlphaFoldDB" id="A0A0N9EIF3"/>
<evidence type="ECO:0000313" key="2">
    <source>
        <dbReference type="EMBL" id="ALF44667.1"/>
    </source>
</evidence>
<protein>
    <recommendedName>
        <fullName evidence="1">Helicase/UvrB N-terminal domain-containing protein</fullName>
    </recommendedName>
</protein>
<proteinExistence type="predicted"/>
<organism evidence="2">
    <name type="scientific">Staphylococcus aureus</name>
    <dbReference type="NCBI Taxonomy" id="1280"/>
    <lineage>
        <taxon>Bacteria</taxon>
        <taxon>Bacillati</taxon>
        <taxon>Bacillota</taxon>
        <taxon>Bacilli</taxon>
        <taxon>Bacillales</taxon>
        <taxon>Staphylococcaceae</taxon>
        <taxon>Staphylococcus</taxon>
    </lineage>
</organism>
<feature type="domain" description="Helicase/UvrB N-terminal" evidence="1">
    <location>
        <begin position="6"/>
        <end position="178"/>
    </location>
</feature>
<dbReference type="GO" id="GO:0016787">
    <property type="term" value="F:hydrolase activity"/>
    <property type="evidence" value="ECO:0007669"/>
    <property type="project" value="InterPro"/>
</dbReference>
<dbReference type="Gene3D" id="3.40.50.300">
    <property type="entry name" value="P-loop containing nucleotide triphosphate hydrolases"/>
    <property type="match status" value="2"/>
</dbReference>
<name>A0A0N9EIF3_STAAU</name>
<dbReference type="InterPro" id="IPR006935">
    <property type="entry name" value="Helicase/UvrB_N"/>
</dbReference>
<evidence type="ECO:0000259" key="1">
    <source>
        <dbReference type="Pfam" id="PF04851"/>
    </source>
</evidence>
<dbReference type="GO" id="GO:0003677">
    <property type="term" value="F:DNA binding"/>
    <property type="evidence" value="ECO:0007669"/>
    <property type="project" value="InterPro"/>
</dbReference>
<reference evidence="2" key="1">
    <citation type="journal article" date="2015" name="Antimicrob. Agents Chemother.">
        <title>Novel Type XII Staphylococcal Cassette Chromosome mec Harboring a New Cassette Chromosome Recombinase, CcrC2.</title>
        <authorList>
            <person name="Wu Z."/>
            <person name="Li F."/>
            <person name="Liu D."/>
            <person name="Xue H."/>
            <person name="Zhao X."/>
        </authorList>
    </citation>
    <scope>NUCLEOTIDE SEQUENCE</scope>
    <source>
        <strain evidence="2">BA01611</strain>
    </source>
</reference>
<sequence length="729" mass="84144">MLNNIRYQDKAVTELLKRVDNCLDEKEREFLFKAPTGAGKTITMGKFFDAYFKKHEDESIGFIWLSPGKGNLAGQSRDSMAKTFTNFNSISLQDMLLNREIRNKDVVFINWEAVNKKGNVSMREGEKLNVKGALENSNLDKLIIVVDESHEARNATKAMEVLETFNGDIVIDVTATPRSNSSYKDKFNVVKIEIDDVIEEGFIKKQVVLNEGLSSLDTMDVLKTAIDKRDQIEQAYKQYEDHVKTPLVLIQIENDKKVDAGNGVKKPRAEVIKEYLDRLGLKDEEIAVWVSNKKQCQNLEGIKHSNVKVLIFKSAIATGYDIDRAHILVKLRDAKSEVFNAQVLGRVLRTQFKQFYDDDLVDSAYVYTEFSTYDYELDMDDDLKERLKKPRSEAYLKAEVKKDLPSFSIPMEKKLSQKDHKVDTRLLRKRIVKELSSDFIASLDYDRSVISEHVKSGTLSINDMESNDYFEDLTERQVVMTDLQVHRLARKSLRQLSKYIDIGHMVLGILQKDDRLKKVSDPSWFYIQHKDTINNKLLDALAAYYEINFKKATVDKMYQPLHSVYYRGVQNKTSDNYAYTLEPDLSTASTKSSSEETFAAFLNQHPNVLYWYKNDNNGDHFSIAYESDDYSAALYYPDFIIITRDMKLIIVDVKTPIKGSKSQDIRDVRSKYNNGKKYEYREQEAIENAGFSDIEFSMIKLNGDTPYICVTDEYSDKFTDDDIWKIFNP</sequence>